<comment type="caution">
    <text evidence="2">The sequence shown here is derived from an EMBL/GenBank/DDBJ whole genome shotgun (WGS) entry which is preliminary data.</text>
</comment>
<dbReference type="GO" id="GO:0003700">
    <property type="term" value="F:DNA-binding transcription factor activity"/>
    <property type="evidence" value="ECO:0007669"/>
    <property type="project" value="InterPro"/>
</dbReference>
<evidence type="ECO:0000313" key="3">
    <source>
        <dbReference type="Proteomes" id="UP000468650"/>
    </source>
</evidence>
<dbReference type="SUPFAM" id="SSF46785">
    <property type="entry name" value="Winged helix' DNA-binding domain"/>
    <property type="match status" value="1"/>
</dbReference>
<dbReference type="RefSeq" id="WP_151667420.1">
    <property type="nucleotide sequence ID" value="NZ_WBVO01000006.1"/>
</dbReference>
<gene>
    <name evidence="2" type="ORF">F8C67_08545</name>
</gene>
<sequence>METKFSLLEKILPHIDTYVERGGIDDPMRFARWLSSSVEEWDSSQVKIVDTPDFDPVRLMSKSDPNAALSFYLVRLNKYAKYYIKDAFSSSPLKSADDFAYVAALANVASLTKSELIAMNVGETSGGMDIIRRLEREGVLESFTDDKDKRAKRVRLTEYGKGVFFSVLPPLQRVGKIVKAHMKKEEVARLVEILGTLDQFHKKIYDEQKEYDLDTIEECYME</sequence>
<dbReference type="EMBL" id="WBVO01000006">
    <property type="protein sequence ID" value="KAB2809920.1"/>
    <property type="molecule type" value="Genomic_DNA"/>
</dbReference>
<feature type="domain" description="HTH marR-type" evidence="1">
    <location>
        <begin position="66"/>
        <end position="199"/>
    </location>
</feature>
<evidence type="ECO:0000313" key="2">
    <source>
        <dbReference type="EMBL" id="KAB2809920.1"/>
    </source>
</evidence>
<dbReference type="InterPro" id="IPR036388">
    <property type="entry name" value="WH-like_DNA-bd_sf"/>
</dbReference>
<protein>
    <submittedName>
        <fullName evidence="2">MarR family transcriptional regulator</fullName>
    </submittedName>
</protein>
<dbReference type="OrthoDB" id="961069at2"/>
<reference evidence="2 3" key="1">
    <citation type="submission" date="2019-09" db="EMBL/GenBank/DDBJ databases">
        <title>Genomes of family Cryomorphaceae.</title>
        <authorList>
            <person name="Bowman J.P."/>
        </authorList>
    </citation>
    <scope>NUCLEOTIDE SEQUENCE [LARGE SCALE GENOMIC DNA]</scope>
    <source>
        <strain evidence="2 3">LMG 25704</strain>
    </source>
</reference>
<dbReference type="Pfam" id="PF13463">
    <property type="entry name" value="HTH_27"/>
    <property type="match status" value="1"/>
</dbReference>
<dbReference type="PROSITE" id="PS50995">
    <property type="entry name" value="HTH_MARR_2"/>
    <property type="match status" value="1"/>
</dbReference>
<dbReference type="AlphaFoldDB" id="A0A6N6RHH3"/>
<accession>A0A6N6RHH3</accession>
<proteinExistence type="predicted"/>
<dbReference type="Gene3D" id="1.10.10.10">
    <property type="entry name" value="Winged helix-like DNA-binding domain superfamily/Winged helix DNA-binding domain"/>
    <property type="match status" value="1"/>
</dbReference>
<name>A0A6N6RHH3_9FLAO</name>
<organism evidence="2 3">
    <name type="scientific">Phaeocystidibacter luteus</name>
    <dbReference type="NCBI Taxonomy" id="911197"/>
    <lineage>
        <taxon>Bacteria</taxon>
        <taxon>Pseudomonadati</taxon>
        <taxon>Bacteroidota</taxon>
        <taxon>Flavobacteriia</taxon>
        <taxon>Flavobacteriales</taxon>
        <taxon>Phaeocystidibacteraceae</taxon>
        <taxon>Phaeocystidibacter</taxon>
    </lineage>
</organism>
<dbReference type="InterPro" id="IPR000835">
    <property type="entry name" value="HTH_MarR-typ"/>
</dbReference>
<keyword evidence="3" id="KW-1185">Reference proteome</keyword>
<dbReference type="Proteomes" id="UP000468650">
    <property type="component" value="Unassembled WGS sequence"/>
</dbReference>
<dbReference type="InterPro" id="IPR036390">
    <property type="entry name" value="WH_DNA-bd_sf"/>
</dbReference>
<evidence type="ECO:0000259" key="1">
    <source>
        <dbReference type="PROSITE" id="PS50995"/>
    </source>
</evidence>